<feature type="active site" evidence="1">
    <location>
        <position position="205"/>
    </location>
</feature>
<proteinExistence type="inferred from homology"/>
<dbReference type="RefSeq" id="WP_026220205.1">
    <property type="nucleotide sequence ID" value="NZ_LLZU01000035.1"/>
</dbReference>
<reference evidence="3 4" key="1">
    <citation type="submission" date="2015-10" db="EMBL/GenBank/DDBJ databases">
        <title>Draft genome sequence of pyrrolomycin-producing Streptomyces vitaminophilus.</title>
        <authorList>
            <person name="Graham D.E."/>
            <person name="Mahan K.M."/>
            <person name="Klingeman D.M."/>
            <person name="Hettich R.L."/>
            <person name="Parry R.J."/>
        </authorList>
    </citation>
    <scope>NUCLEOTIDE SEQUENCE [LARGE SCALE GENOMIC DNA]</scope>
    <source>
        <strain evidence="3 4">ATCC 31673</strain>
    </source>
</reference>
<organism evidence="3 4">
    <name type="scientific">Wenjunlia vitaminophila</name>
    <name type="common">Streptomyces vitaminophilus</name>
    <dbReference type="NCBI Taxonomy" id="76728"/>
    <lineage>
        <taxon>Bacteria</taxon>
        <taxon>Bacillati</taxon>
        <taxon>Actinomycetota</taxon>
        <taxon>Actinomycetes</taxon>
        <taxon>Kitasatosporales</taxon>
        <taxon>Streptomycetaceae</taxon>
        <taxon>Wenjunlia</taxon>
    </lineage>
</organism>
<feature type="domain" description="Lon proteolytic" evidence="2">
    <location>
        <begin position="151"/>
        <end position="253"/>
    </location>
</feature>
<accession>A0A0T6LP95</accession>
<comment type="caution">
    <text evidence="3">The sequence shown here is derived from an EMBL/GenBank/DDBJ whole genome shotgun (WGS) entry which is preliminary data.</text>
</comment>
<dbReference type="PANTHER" id="PTHR10046">
    <property type="entry name" value="ATP DEPENDENT LON PROTEASE FAMILY MEMBER"/>
    <property type="match status" value="1"/>
</dbReference>
<dbReference type="eggNOG" id="COG3480">
    <property type="taxonomic scope" value="Bacteria"/>
</dbReference>
<dbReference type="OrthoDB" id="2356897at2"/>
<dbReference type="GO" id="GO:0006508">
    <property type="term" value="P:proteolysis"/>
    <property type="evidence" value="ECO:0007669"/>
    <property type="project" value="UniProtKB-KW"/>
</dbReference>
<dbReference type="SUPFAM" id="SSF54211">
    <property type="entry name" value="Ribosomal protein S5 domain 2-like"/>
    <property type="match status" value="1"/>
</dbReference>
<comment type="catalytic activity">
    <reaction evidence="1">
        <text>Hydrolysis of proteins in presence of ATP.</text>
        <dbReference type="EC" id="3.4.21.53"/>
    </reaction>
</comment>
<name>A0A0T6LP95_WENVI</name>
<dbReference type="EMBL" id="LLZU01000035">
    <property type="protein sequence ID" value="KRV47714.1"/>
    <property type="molecule type" value="Genomic_DNA"/>
</dbReference>
<dbReference type="PROSITE" id="PS51786">
    <property type="entry name" value="LON_PROTEOLYTIC"/>
    <property type="match status" value="1"/>
</dbReference>
<evidence type="ECO:0000256" key="1">
    <source>
        <dbReference type="PROSITE-ProRule" id="PRU01122"/>
    </source>
</evidence>
<dbReference type="GO" id="GO:0004252">
    <property type="term" value="F:serine-type endopeptidase activity"/>
    <property type="evidence" value="ECO:0007669"/>
    <property type="project" value="UniProtKB-UniRule"/>
</dbReference>
<sequence>MPTVSSRPRILVICSALVTALLAVALLAPLPFSIVMPGATADTLGSQNGRPVITIDGTSTRQTRGKLLLTTIMATAPDASVKLSNVLSAWLDDQEAAMPRSTVYPEGDTEKEITKHNREQMRTSQHEATLAALDHMGLSPRRVKVTLELADVGGPSAGLMFSLGIIDKIQGDGRGGDLTGGRTIAGTGTITASGEVGPVGGVPLKVVAARRDGATVFLLPRSECSQASENLPDGLRLVPVRDLDDAVSALKALSSGGKVPSC</sequence>
<dbReference type="InterPro" id="IPR027065">
    <property type="entry name" value="Lon_Prtase"/>
</dbReference>
<dbReference type="GO" id="GO:0004176">
    <property type="term" value="F:ATP-dependent peptidase activity"/>
    <property type="evidence" value="ECO:0007669"/>
    <property type="project" value="UniProtKB-UniRule"/>
</dbReference>
<dbReference type="STRING" id="76728.AQ490_04840"/>
<dbReference type="Proteomes" id="UP000050867">
    <property type="component" value="Unassembled WGS sequence"/>
</dbReference>
<dbReference type="EC" id="3.4.21.53" evidence="1"/>
<dbReference type="Pfam" id="PF05362">
    <property type="entry name" value="Lon_C"/>
    <property type="match status" value="1"/>
</dbReference>
<dbReference type="InterPro" id="IPR008269">
    <property type="entry name" value="Lon_proteolytic"/>
</dbReference>
<keyword evidence="1" id="KW-0720">Serine protease</keyword>
<evidence type="ECO:0000259" key="2">
    <source>
        <dbReference type="PROSITE" id="PS51786"/>
    </source>
</evidence>
<dbReference type="InterPro" id="IPR014721">
    <property type="entry name" value="Ribsml_uS5_D2-typ_fold_subgr"/>
</dbReference>
<keyword evidence="1" id="KW-0378">Hydrolase</keyword>
<dbReference type="GO" id="GO:0030163">
    <property type="term" value="P:protein catabolic process"/>
    <property type="evidence" value="ECO:0007669"/>
    <property type="project" value="InterPro"/>
</dbReference>
<evidence type="ECO:0000313" key="4">
    <source>
        <dbReference type="Proteomes" id="UP000050867"/>
    </source>
</evidence>
<keyword evidence="1" id="KW-0645">Protease</keyword>
<keyword evidence="4" id="KW-1185">Reference proteome</keyword>
<dbReference type="InterPro" id="IPR020568">
    <property type="entry name" value="Ribosomal_Su5_D2-typ_SF"/>
</dbReference>
<dbReference type="Gene3D" id="3.30.230.10">
    <property type="match status" value="1"/>
</dbReference>
<dbReference type="GO" id="GO:0005524">
    <property type="term" value="F:ATP binding"/>
    <property type="evidence" value="ECO:0007669"/>
    <property type="project" value="InterPro"/>
</dbReference>
<protein>
    <recommendedName>
        <fullName evidence="1">endopeptidase La</fullName>
        <ecNumber evidence="1">3.4.21.53</ecNumber>
    </recommendedName>
</protein>
<evidence type="ECO:0000313" key="3">
    <source>
        <dbReference type="EMBL" id="KRV47714.1"/>
    </source>
</evidence>
<gene>
    <name evidence="3" type="ORF">AQ490_04840</name>
</gene>
<dbReference type="AlphaFoldDB" id="A0A0T6LP95"/>
<comment type="similarity">
    <text evidence="1">Belongs to the peptidase S16 family.</text>
</comment>
<feature type="active site" evidence="1">
    <location>
        <position position="156"/>
    </location>
</feature>